<evidence type="ECO:0000313" key="7">
    <source>
        <dbReference type="EMBL" id="PLR93659.1"/>
    </source>
</evidence>
<dbReference type="Pfam" id="PF00532">
    <property type="entry name" value="Peripla_BP_1"/>
    <property type="match status" value="1"/>
</dbReference>
<evidence type="ECO:0000256" key="2">
    <source>
        <dbReference type="ARBA" id="ARBA00023015"/>
    </source>
</evidence>
<dbReference type="PROSITE" id="PS00356">
    <property type="entry name" value="HTH_LACI_1"/>
    <property type="match status" value="1"/>
</dbReference>
<dbReference type="GO" id="GO:0003700">
    <property type="term" value="F:DNA-binding transcription factor activity"/>
    <property type="evidence" value="ECO:0007669"/>
    <property type="project" value="TreeGrafter"/>
</dbReference>
<keyword evidence="1" id="KW-0678">Repressor</keyword>
<evidence type="ECO:0000313" key="6">
    <source>
        <dbReference type="EMBL" id="PLR79808.1"/>
    </source>
</evidence>
<proteinExistence type="predicted"/>
<keyword evidence="9" id="KW-1185">Reference proteome</keyword>
<reference evidence="6 8" key="1">
    <citation type="submission" date="2017-11" db="EMBL/GenBank/DDBJ databases">
        <title>Comparitive Functional Genomics of Dry Heat Resistant strains isolated from the Viking Spacecraft.</title>
        <authorList>
            <person name="Seuylemezian A."/>
            <person name="Cooper K."/>
            <person name="Vaishampayan P."/>
        </authorList>
    </citation>
    <scope>NUCLEOTIDE SEQUENCE [LARGE SCALE GENOMIC DNA]</scope>
    <source>
        <strain evidence="6 8">M4.6</strain>
    </source>
</reference>
<comment type="caution">
    <text evidence="6">The sequence shown here is derived from an EMBL/GenBank/DDBJ whole genome shotgun (WGS) entry which is preliminary data.</text>
</comment>
<dbReference type="EMBL" id="PGVD01000052">
    <property type="protein sequence ID" value="PLR93659.1"/>
    <property type="molecule type" value="Genomic_DNA"/>
</dbReference>
<dbReference type="InterPro" id="IPR001761">
    <property type="entry name" value="Peripla_BP/Lac1_sug-bd_dom"/>
</dbReference>
<dbReference type="AlphaFoldDB" id="A0A2N5GGC1"/>
<reference evidence="7 9" key="2">
    <citation type="submission" date="2017-12" db="EMBL/GenBank/DDBJ databases">
        <title>Comparative Functional Genomics of Dry Heat Resistant strains isolated from the Viking Spacecraft.</title>
        <authorList>
            <person name="Seuylemezian A."/>
            <person name="Cooper K."/>
            <person name="Vaishampayan P."/>
        </authorList>
    </citation>
    <scope>NUCLEOTIDE SEQUENCE [LARGE SCALE GENOMIC DNA]</scope>
    <source>
        <strain evidence="7 9">ATCC 29669</strain>
    </source>
</reference>
<evidence type="ECO:0000256" key="4">
    <source>
        <dbReference type="ARBA" id="ARBA00023163"/>
    </source>
</evidence>
<dbReference type="OrthoDB" id="9796186at2"/>
<dbReference type="EMBL" id="PGVA01000072">
    <property type="protein sequence ID" value="PLR79808.1"/>
    <property type="molecule type" value="Genomic_DNA"/>
</dbReference>
<dbReference type="GO" id="GO:0000976">
    <property type="term" value="F:transcription cis-regulatory region binding"/>
    <property type="evidence" value="ECO:0007669"/>
    <property type="project" value="TreeGrafter"/>
</dbReference>
<sequence>MKTFSINYHLFKREKEGIINIFLKENENVLNSFSKRRIMFKKNMDNRNEKENTIRDVANLAGVSVATAGRVLGGYGSASSKSVSAVKDAAAKLNYIPNGIAQSMKKKNTKTIGLIIANISNPYFSSIARLVEEVLAKEGYNLIICNTDEDSERELSYLRTLYEKRVDGLMIASALKDSESSEDEVLKMYKNSIPTIIIDREIPGIDLPTVTSDNFRGAYEATTHLIKMGHKKIGVIGSNISTLFRRVDGYKQAMEENFLTFDDYLISNKTYDNVSPGDVNEGIFATRELLKDPETRPTAIFPLNNLLTTGALIAIDEMGLRIPEDVAIVGWDDFDLAPLLKPPITVVKQSSYNIANIATNRLLELISNSSLSSEADKKVTLSTELVVRGSCGNKAN</sequence>
<dbReference type="SUPFAM" id="SSF47413">
    <property type="entry name" value="lambda repressor-like DNA-binding domains"/>
    <property type="match status" value="1"/>
</dbReference>
<organism evidence="6 8">
    <name type="scientific">Bacillus canaveralius</name>
    <dbReference type="NCBI Taxonomy" id="1403243"/>
    <lineage>
        <taxon>Bacteria</taxon>
        <taxon>Bacillati</taxon>
        <taxon>Bacillota</taxon>
        <taxon>Bacilli</taxon>
        <taxon>Bacillales</taxon>
        <taxon>Bacillaceae</taxon>
        <taxon>Bacillus</taxon>
    </lineage>
</organism>
<dbReference type="CDD" id="cd06267">
    <property type="entry name" value="PBP1_LacI_sugar_binding-like"/>
    <property type="match status" value="1"/>
</dbReference>
<dbReference type="SMART" id="SM00354">
    <property type="entry name" value="HTH_LACI"/>
    <property type="match status" value="1"/>
</dbReference>
<dbReference type="Pfam" id="PF00356">
    <property type="entry name" value="LacI"/>
    <property type="match status" value="1"/>
</dbReference>
<dbReference type="InterPro" id="IPR000843">
    <property type="entry name" value="HTH_LacI"/>
</dbReference>
<accession>A0A2N5GGC1</accession>
<dbReference type="PANTHER" id="PTHR30146">
    <property type="entry name" value="LACI-RELATED TRANSCRIPTIONAL REPRESSOR"/>
    <property type="match status" value="1"/>
</dbReference>
<dbReference type="PANTHER" id="PTHR30146:SF148">
    <property type="entry name" value="HTH-TYPE TRANSCRIPTIONAL REPRESSOR PURR-RELATED"/>
    <property type="match status" value="1"/>
</dbReference>
<dbReference type="SUPFAM" id="SSF53822">
    <property type="entry name" value="Periplasmic binding protein-like I"/>
    <property type="match status" value="1"/>
</dbReference>
<keyword evidence="4" id="KW-0804">Transcription</keyword>
<keyword evidence="2" id="KW-0805">Transcription regulation</keyword>
<evidence type="ECO:0000313" key="9">
    <source>
        <dbReference type="Proteomes" id="UP000235114"/>
    </source>
</evidence>
<dbReference type="InterPro" id="IPR028082">
    <property type="entry name" value="Peripla_BP_I"/>
</dbReference>
<name>A0A2N5GGC1_9BACI</name>
<dbReference type="Proteomes" id="UP000235114">
    <property type="component" value="Unassembled WGS sequence"/>
</dbReference>
<feature type="domain" description="HTH lacI-type" evidence="5">
    <location>
        <begin position="53"/>
        <end position="106"/>
    </location>
</feature>
<dbReference type="Proteomes" id="UP000234951">
    <property type="component" value="Unassembled WGS sequence"/>
</dbReference>
<evidence type="ECO:0000259" key="5">
    <source>
        <dbReference type="PROSITE" id="PS50932"/>
    </source>
</evidence>
<gene>
    <name evidence="6" type="ORF">CU635_21030</name>
    <name evidence="7" type="ORF">CVD25_17075</name>
</gene>
<dbReference type="PROSITE" id="PS50932">
    <property type="entry name" value="HTH_LACI_2"/>
    <property type="match status" value="1"/>
</dbReference>
<evidence type="ECO:0000313" key="8">
    <source>
        <dbReference type="Proteomes" id="UP000234951"/>
    </source>
</evidence>
<dbReference type="InterPro" id="IPR010982">
    <property type="entry name" value="Lambda_DNA-bd_dom_sf"/>
</dbReference>
<evidence type="ECO:0000256" key="1">
    <source>
        <dbReference type="ARBA" id="ARBA00022491"/>
    </source>
</evidence>
<dbReference type="CDD" id="cd01392">
    <property type="entry name" value="HTH_LacI"/>
    <property type="match status" value="1"/>
</dbReference>
<keyword evidence="3" id="KW-0238">DNA-binding</keyword>
<dbReference type="Gene3D" id="1.10.260.40">
    <property type="entry name" value="lambda repressor-like DNA-binding domains"/>
    <property type="match status" value="1"/>
</dbReference>
<evidence type="ECO:0000256" key="3">
    <source>
        <dbReference type="ARBA" id="ARBA00023125"/>
    </source>
</evidence>
<protein>
    <submittedName>
        <fullName evidence="6">LacI family transcriptional regulator</fullName>
    </submittedName>
</protein>
<dbReference type="Gene3D" id="3.40.50.2300">
    <property type="match status" value="2"/>
</dbReference>